<dbReference type="InterPro" id="IPR001763">
    <property type="entry name" value="Rhodanese-like_dom"/>
</dbReference>
<dbReference type="CDD" id="cd00158">
    <property type="entry name" value="RHOD"/>
    <property type="match status" value="1"/>
</dbReference>
<dbReference type="GO" id="GO:0070813">
    <property type="term" value="P:hydrogen sulfide metabolic process"/>
    <property type="evidence" value="ECO:0007669"/>
    <property type="project" value="TreeGrafter"/>
</dbReference>
<dbReference type="Gene3D" id="3.40.250.10">
    <property type="entry name" value="Rhodanese-like domain"/>
    <property type="match status" value="1"/>
</dbReference>
<dbReference type="InterPro" id="IPR044528">
    <property type="entry name" value="POD-like_MBL-fold"/>
</dbReference>
<sequence length="376" mass="40869">MFESISAKELHSKLEQNRTVVLDVRGAAAFSDWHIQHKNADMLNIQTSKLKADGPEAYPEIPKDKEVVVVCAAGNASREASEILANQGYNVVNLNGGMNEWSQYYYSVSVASKPDLELMQVIRPAKGCLSYMLVSGDEAIVVDAGQHVDYYAQLASTKNAKIRHVLDTHCHADHISGGPALAQNTGAKYWIAASEMQGSAMEFNALVDGQTFEFGTSTLQVMAIPTPGHTPGSTSFFVNSQYLLSGDTVFVSGLGRPDLGGKAKEWSEMLYETVSKKLSAIADDVVILPAHFADISEMTEAGYVGNDFGSIKATNEMLQEMSAQQFTEQMVSQAGQTPPNYSTIVQINRGEYQPNEMERSELEIGPNRCAAKHLAG</sequence>
<dbReference type="GO" id="GO:0006749">
    <property type="term" value="P:glutathione metabolic process"/>
    <property type="evidence" value="ECO:0007669"/>
    <property type="project" value="InterPro"/>
</dbReference>
<dbReference type="Pfam" id="PF00753">
    <property type="entry name" value="Lactamase_B"/>
    <property type="match status" value="1"/>
</dbReference>
<dbReference type="SUPFAM" id="SSF56281">
    <property type="entry name" value="Metallo-hydrolase/oxidoreductase"/>
    <property type="match status" value="1"/>
</dbReference>
<accession>A0A0P9CB28</accession>
<dbReference type="SMART" id="SM00450">
    <property type="entry name" value="RHOD"/>
    <property type="match status" value="1"/>
</dbReference>
<dbReference type="InterPro" id="IPR036873">
    <property type="entry name" value="Rhodanese-like_dom_sf"/>
</dbReference>
<dbReference type="PROSITE" id="PS50206">
    <property type="entry name" value="RHODANESE_3"/>
    <property type="match status" value="1"/>
</dbReference>
<dbReference type="RefSeq" id="WP_054970337.1">
    <property type="nucleotide sequence ID" value="NZ_LJCO01000072.1"/>
</dbReference>
<gene>
    <name evidence="2" type="ORF">AN477_16870</name>
</gene>
<comment type="caution">
    <text evidence="2">The sequence shown here is derived from an EMBL/GenBank/DDBJ whole genome shotgun (WGS) entry which is preliminary data.</text>
</comment>
<dbReference type="GO" id="GO:0050313">
    <property type="term" value="F:sulfur dioxygenase activity"/>
    <property type="evidence" value="ECO:0007669"/>
    <property type="project" value="InterPro"/>
</dbReference>
<dbReference type="SMART" id="SM00849">
    <property type="entry name" value="Lactamase_B"/>
    <property type="match status" value="1"/>
</dbReference>
<dbReference type="SUPFAM" id="SSF52821">
    <property type="entry name" value="Rhodanese/Cell cycle control phosphatase"/>
    <property type="match status" value="1"/>
</dbReference>
<dbReference type="AlphaFoldDB" id="A0A0P9CB28"/>
<dbReference type="InterPro" id="IPR051682">
    <property type="entry name" value="Mito_Persulfide_Diox"/>
</dbReference>
<dbReference type="PANTHER" id="PTHR43084:SF7">
    <property type="entry name" value="BETA-LACTAMASE DOMAIN PROTEIN"/>
    <property type="match status" value="1"/>
</dbReference>
<name>A0A0P9CB28_9BACL</name>
<reference evidence="2 3" key="1">
    <citation type="submission" date="2015-09" db="EMBL/GenBank/DDBJ databases">
        <title>Draft genome sequence of Alicyclobacillus ferrooxydans DSM 22381.</title>
        <authorList>
            <person name="Hemp J."/>
        </authorList>
    </citation>
    <scope>NUCLEOTIDE SEQUENCE [LARGE SCALE GENOMIC DNA]</scope>
    <source>
        <strain evidence="2 3">TC-34</strain>
    </source>
</reference>
<dbReference type="PATRIC" id="fig|471514.4.peg.1232"/>
<keyword evidence="3" id="KW-1185">Reference proteome</keyword>
<dbReference type="OrthoDB" id="9784009at2"/>
<feature type="domain" description="Rhodanese" evidence="1">
    <location>
        <begin position="15"/>
        <end position="110"/>
    </location>
</feature>
<dbReference type="PANTHER" id="PTHR43084">
    <property type="entry name" value="PERSULFIDE DIOXYGENASE ETHE1"/>
    <property type="match status" value="1"/>
</dbReference>
<evidence type="ECO:0000259" key="1">
    <source>
        <dbReference type="PROSITE" id="PS50206"/>
    </source>
</evidence>
<dbReference type="Pfam" id="PF00581">
    <property type="entry name" value="Rhodanese"/>
    <property type="match status" value="1"/>
</dbReference>
<evidence type="ECO:0000313" key="3">
    <source>
        <dbReference type="Proteomes" id="UP000050482"/>
    </source>
</evidence>
<dbReference type="InterPro" id="IPR036866">
    <property type="entry name" value="RibonucZ/Hydroxyglut_hydro"/>
</dbReference>
<evidence type="ECO:0000313" key="2">
    <source>
        <dbReference type="EMBL" id="KPV42640.1"/>
    </source>
</evidence>
<protein>
    <recommendedName>
        <fullName evidence="1">Rhodanese domain-containing protein</fullName>
    </recommendedName>
</protein>
<dbReference type="EMBL" id="LJCO01000072">
    <property type="protein sequence ID" value="KPV42640.1"/>
    <property type="molecule type" value="Genomic_DNA"/>
</dbReference>
<proteinExistence type="predicted"/>
<dbReference type="Proteomes" id="UP000050482">
    <property type="component" value="Unassembled WGS sequence"/>
</dbReference>
<dbReference type="InterPro" id="IPR001279">
    <property type="entry name" value="Metallo-B-lactamas"/>
</dbReference>
<dbReference type="CDD" id="cd07724">
    <property type="entry name" value="POD-like_MBL-fold"/>
    <property type="match status" value="1"/>
</dbReference>
<organism evidence="2 3">
    <name type="scientific">Alicyclobacillus ferrooxydans</name>
    <dbReference type="NCBI Taxonomy" id="471514"/>
    <lineage>
        <taxon>Bacteria</taxon>
        <taxon>Bacillati</taxon>
        <taxon>Bacillota</taxon>
        <taxon>Bacilli</taxon>
        <taxon>Bacillales</taxon>
        <taxon>Alicyclobacillaceae</taxon>
        <taxon>Alicyclobacillus</taxon>
    </lineage>
</organism>
<dbReference type="STRING" id="471514.AN477_16870"/>
<dbReference type="Gene3D" id="3.60.15.10">
    <property type="entry name" value="Ribonuclease Z/Hydroxyacylglutathione hydrolase-like"/>
    <property type="match status" value="1"/>
</dbReference>